<accession>A0A067JLB5</accession>
<evidence type="ECO:0000313" key="2">
    <source>
        <dbReference type="Proteomes" id="UP000027138"/>
    </source>
</evidence>
<reference evidence="1 2" key="1">
    <citation type="journal article" date="2014" name="PLoS ONE">
        <title>Global Analysis of Gene Expression Profiles in Physic Nut (Jatropha curcas L.) Seedlings Exposed to Salt Stress.</title>
        <authorList>
            <person name="Zhang L."/>
            <person name="Zhang C."/>
            <person name="Wu P."/>
            <person name="Chen Y."/>
            <person name="Li M."/>
            <person name="Jiang H."/>
            <person name="Wu G."/>
        </authorList>
    </citation>
    <scope>NUCLEOTIDE SEQUENCE [LARGE SCALE GENOMIC DNA]</scope>
    <source>
        <strain evidence="2">cv. GZQX0401</strain>
        <tissue evidence="1">Young leaves</tissue>
    </source>
</reference>
<proteinExistence type="predicted"/>
<sequence length="81" mass="8665">MVNDEGDPLVLPIGPITRSRAKRYGAAISLFVQAQITQELHDVAFNKCLEEGTPATVEESTPATVPAPISLTATVNLTFLQ</sequence>
<keyword evidence="2" id="KW-1185">Reference proteome</keyword>
<dbReference type="AlphaFoldDB" id="A0A067JLB5"/>
<name>A0A067JLB5_JATCU</name>
<dbReference type="Proteomes" id="UP000027138">
    <property type="component" value="Unassembled WGS sequence"/>
</dbReference>
<organism evidence="1 2">
    <name type="scientific">Jatropha curcas</name>
    <name type="common">Barbados nut</name>
    <dbReference type="NCBI Taxonomy" id="180498"/>
    <lineage>
        <taxon>Eukaryota</taxon>
        <taxon>Viridiplantae</taxon>
        <taxon>Streptophyta</taxon>
        <taxon>Embryophyta</taxon>
        <taxon>Tracheophyta</taxon>
        <taxon>Spermatophyta</taxon>
        <taxon>Magnoliopsida</taxon>
        <taxon>eudicotyledons</taxon>
        <taxon>Gunneridae</taxon>
        <taxon>Pentapetalae</taxon>
        <taxon>rosids</taxon>
        <taxon>fabids</taxon>
        <taxon>Malpighiales</taxon>
        <taxon>Euphorbiaceae</taxon>
        <taxon>Crotonoideae</taxon>
        <taxon>Jatropheae</taxon>
        <taxon>Jatropha</taxon>
    </lineage>
</organism>
<evidence type="ECO:0000313" key="1">
    <source>
        <dbReference type="EMBL" id="KDP24687.1"/>
    </source>
</evidence>
<dbReference type="OrthoDB" id="1732171at2759"/>
<gene>
    <name evidence="1" type="ORF">JCGZ_26508</name>
</gene>
<dbReference type="EMBL" id="KK915091">
    <property type="protein sequence ID" value="KDP24687.1"/>
    <property type="molecule type" value="Genomic_DNA"/>
</dbReference>
<protein>
    <submittedName>
        <fullName evidence="1">Uncharacterized protein</fullName>
    </submittedName>
</protein>